<comment type="similarity">
    <text evidence="2">Belongs to the multi antimicrobial extrusion (MATE) (TC 2.A.66.1) family.</text>
</comment>
<evidence type="ECO:0000256" key="2">
    <source>
        <dbReference type="ARBA" id="ARBA00010199"/>
    </source>
</evidence>
<protein>
    <submittedName>
        <fullName evidence="7">DNA damage-inducible protein F</fullName>
    </submittedName>
</protein>
<dbReference type="AlphaFoldDB" id="A0A9W4CG54"/>
<dbReference type="KEGG" id="ppsu:NO713_01040"/>
<feature type="transmembrane region" description="Helical" evidence="6">
    <location>
        <begin position="171"/>
        <end position="191"/>
    </location>
</feature>
<dbReference type="NCBIfam" id="TIGR00797">
    <property type="entry name" value="matE"/>
    <property type="match status" value="1"/>
</dbReference>
<feature type="transmembrane region" description="Helical" evidence="6">
    <location>
        <begin position="424"/>
        <end position="442"/>
    </location>
</feature>
<dbReference type="PANTHER" id="PTHR42893:SF46">
    <property type="entry name" value="PROTEIN DETOXIFICATION 44, CHLOROPLASTIC"/>
    <property type="match status" value="1"/>
</dbReference>
<feature type="transmembrane region" description="Helical" evidence="6">
    <location>
        <begin position="391"/>
        <end position="412"/>
    </location>
</feature>
<dbReference type="PANTHER" id="PTHR42893">
    <property type="entry name" value="PROTEIN DETOXIFICATION 44, CHLOROPLASTIC-RELATED"/>
    <property type="match status" value="1"/>
</dbReference>
<evidence type="ECO:0000313" key="8">
    <source>
        <dbReference type="Proteomes" id="UP001153719"/>
    </source>
</evidence>
<accession>A0A9W4CG54</accession>
<feature type="transmembrane region" description="Helical" evidence="6">
    <location>
        <begin position="347"/>
        <end position="371"/>
    </location>
</feature>
<evidence type="ECO:0000256" key="5">
    <source>
        <dbReference type="ARBA" id="ARBA00023136"/>
    </source>
</evidence>
<feature type="transmembrane region" description="Helical" evidence="6">
    <location>
        <begin position="278"/>
        <end position="304"/>
    </location>
</feature>
<dbReference type="NCBIfam" id="NF041358">
    <property type="entry name" value="GntT_guanitoxin"/>
    <property type="match status" value="1"/>
</dbReference>
<evidence type="ECO:0000256" key="1">
    <source>
        <dbReference type="ARBA" id="ARBA00004141"/>
    </source>
</evidence>
<dbReference type="InterPro" id="IPR044644">
    <property type="entry name" value="DinF-like"/>
</dbReference>
<evidence type="ECO:0000256" key="3">
    <source>
        <dbReference type="ARBA" id="ARBA00022692"/>
    </source>
</evidence>
<dbReference type="EMBL" id="LR882967">
    <property type="protein sequence ID" value="CAD5927020.1"/>
    <property type="molecule type" value="Genomic_DNA"/>
</dbReference>
<dbReference type="Proteomes" id="UP001153719">
    <property type="component" value="Chromosome"/>
</dbReference>
<proteinExistence type="inferred from homology"/>
<feature type="transmembrane region" description="Helical" evidence="6">
    <location>
        <begin position="53"/>
        <end position="76"/>
    </location>
</feature>
<dbReference type="GO" id="GO:0015297">
    <property type="term" value="F:antiporter activity"/>
    <property type="evidence" value="ECO:0007669"/>
    <property type="project" value="InterPro"/>
</dbReference>
<feature type="transmembrane region" description="Helical" evidence="6">
    <location>
        <begin position="122"/>
        <end position="143"/>
    </location>
</feature>
<keyword evidence="5 6" id="KW-0472">Membrane</keyword>
<keyword evidence="8" id="KW-1185">Reference proteome</keyword>
<comment type="subcellular location">
    <subcellularLocation>
        <location evidence="1">Membrane</location>
        <topology evidence="1">Multi-pass membrane protein</topology>
    </subcellularLocation>
</comment>
<dbReference type="InterPro" id="IPR002528">
    <property type="entry name" value="MATE_fam"/>
</dbReference>
<name>A0A9W4CG54_9CYAN</name>
<keyword evidence="4 6" id="KW-1133">Transmembrane helix</keyword>
<reference evidence="7" key="1">
    <citation type="submission" date="2020-09" db="EMBL/GenBank/DDBJ databases">
        <authorList>
            <person name="Blom J."/>
        </authorList>
    </citation>
    <scope>NUCLEOTIDE SEQUENCE</scope>
    <source>
        <strain evidence="7">No.713</strain>
    </source>
</reference>
<organism evidence="7 8">
    <name type="scientific">Planktothrix pseudagardhii</name>
    <dbReference type="NCBI Taxonomy" id="132604"/>
    <lineage>
        <taxon>Bacteria</taxon>
        <taxon>Bacillati</taxon>
        <taxon>Cyanobacteriota</taxon>
        <taxon>Cyanophyceae</taxon>
        <taxon>Oscillatoriophycideae</taxon>
        <taxon>Oscillatoriales</taxon>
        <taxon>Microcoleaceae</taxon>
        <taxon>Planktothrix</taxon>
    </lineage>
</organism>
<evidence type="ECO:0000256" key="6">
    <source>
        <dbReference type="SAM" id="Phobius"/>
    </source>
</evidence>
<feature type="transmembrane region" description="Helical" evidence="6">
    <location>
        <begin position="316"/>
        <end position="335"/>
    </location>
</feature>
<dbReference type="GO" id="GO:0005886">
    <property type="term" value="C:plasma membrane"/>
    <property type="evidence" value="ECO:0007669"/>
    <property type="project" value="TreeGrafter"/>
</dbReference>
<evidence type="ECO:0000256" key="4">
    <source>
        <dbReference type="ARBA" id="ARBA00022989"/>
    </source>
</evidence>
<feature type="transmembrane region" description="Helical" evidence="6">
    <location>
        <begin position="226"/>
        <end position="246"/>
    </location>
</feature>
<feature type="transmembrane region" description="Helical" evidence="6">
    <location>
        <begin position="82"/>
        <end position="102"/>
    </location>
</feature>
<gene>
    <name evidence="7" type="primary">dinF</name>
    <name evidence="7" type="ORF">NO713_01040</name>
</gene>
<dbReference type="GO" id="GO:0042910">
    <property type="term" value="F:xenobiotic transmembrane transporter activity"/>
    <property type="evidence" value="ECO:0007669"/>
    <property type="project" value="InterPro"/>
</dbReference>
<dbReference type="Pfam" id="PF01554">
    <property type="entry name" value="MatE"/>
    <property type="match status" value="2"/>
</dbReference>
<keyword evidence="3 6" id="KW-0812">Transmembrane</keyword>
<sequence>MLSLQKVVREHEQIKFSSNILKRKIRTIFFMSIHPTSNLNEPDFKHRFFQLSVVNILSNLMVPLSGLVDMAFLGHLAEIRHLAGVALAAVLFSYIYWTFGFLRMGTTGTTAQAVGRSDPDAVLLAGLRNGLLALSLGLTILILQHPLRELGFALLNATPEVKASGRAYYDALIWGAPATLLNFVLMGWFLGREQGGKVWLLSAVANGGNVVLDYLFMMQWGWESAGAGAATAASQYLILLVGIILVRSEGWFSQVSRVSFRIFERDAMLANFKLNKDILVRTLALISTFAVFTNLSAGLGTLVLATNTLLLKVVSLAAHFIDGLAFATESFAGIFQGKNDQQKQANLLRMSCGVSLGLGLTFATVFIVFPNSIFQLLTNHLDVIEGIQADVVWLIPVLGFGSIAYILDGYFLGLTEGRILRTSMVLSAIFGFAPWVIAAWQFRSNQMLWLGLSSFMAARTITLGLQVPKTLIDNREFVD</sequence>
<feature type="transmembrane region" description="Helical" evidence="6">
    <location>
        <begin position="198"/>
        <end position="220"/>
    </location>
</feature>
<evidence type="ECO:0000313" key="7">
    <source>
        <dbReference type="EMBL" id="CAD5927020.1"/>
    </source>
</evidence>
<dbReference type="CDD" id="cd13136">
    <property type="entry name" value="MATE_DinF_like"/>
    <property type="match status" value="1"/>
</dbReference>